<comment type="caution">
    <text evidence="1">The sequence shown here is derived from an EMBL/GenBank/DDBJ whole genome shotgun (WGS) entry which is preliminary data.</text>
</comment>
<evidence type="ECO:0000313" key="2">
    <source>
        <dbReference type="Proteomes" id="UP000036987"/>
    </source>
</evidence>
<evidence type="ECO:0000313" key="1">
    <source>
        <dbReference type="EMBL" id="KMZ73681.1"/>
    </source>
</evidence>
<proteinExistence type="predicted"/>
<sequence>MGKFGRFLSTISRFRTRVPIYSSSTSYASSSSSSPPLSSSTNYSVLIDGALRKVWPKCSGKTMEGFLSLPKRPNLPNHGFRWSAKISVLAGSICLWPIQANASDELRHGDELQNKKEDFYVLWKMARRLEIVVSLFLIVFNDWKNPMRLVVNFLLLLCSSCPRPYSVYIFNEQLCERNMYEQHLEESSKIQLFPAKKVDIQDYKLFCTAQVELAHHKLSLIGILGSWWTLHSS</sequence>
<dbReference type="Proteomes" id="UP000036987">
    <property type="component" value="Unassembled WGS sequence"/>
</dbReference>
<reference evidence="2" key="1">
    <citation type="journal article" date="2016" name="Nature">
        <title>The genome of the seagrass Zostera marina reveals angiosperm adaptation to the sea.</title>
        <authorList>
            <person name="Olsen J.L."/>
            <person name="Rouze P."/>
            <person name="Verhelst B."/>
            <person name="Lin Y.-C."/>
            <person name="Bayer T."/>
            <person name="Collen J."/>
            <person name="Dattolo E."/>
            <person name="De Paoli E."/>
            <person name="Dittami S."/>
            <person name="Maumus F."/>
            <person name="Michel G."/>
            <person name="Kersting A."/>
            <person name="Lauritano C."/>
            <person name="Lohaus R."/>
            <person name="Toepel M."/>
            <person name="Tonon T."/>
            <person name="Vanneste K."/>
            <person name="Amirebrahimi M."/>
            <person name="Brakel J."/>
            <person name="Bostroem C."/>
            <person name="Chovatia M."/>
            <person name="Grimwood J."/>
            <person name="Jenkins J.W."/>
            <person name="Jueterbock A."/>
            <person name="Mraz A."/>
            <person name="Stam W.T."/>
            <person name="Tice H."/>
            <person name="Bornberg-Bauer E."/>
            <person name="Green P.J."/>
            <person name="Pearson G.A."/>
            <person name="Procaccini G."/>
            <person name="Duarte C.M."/>
            <person name="Schmutz J."/>
            <person name="Reusch T.B.H."/>
            <person name="Van de Peer Y."/>
        </authorList>
    </citation>
    <scope>NUCLEOTIDE SEQUENCE [LARGE SCALE GENOMIC DNA]</scope>
    <source>
        <strain evidence="2">cv. Finnish</strain>
    </source>
</reference>
<dbReference type="OrthoDB" id="748084at2759"/>
<name>A0A0K9PXF9_ZOSMR</name>
<dbReference type="AlphaFoldDB" id="A0A0K9PXF9"/>
<dbReference type="EMBL" id="LFYR01000550">
    <property type="protein sequence ID" value="KMZ73681.1"/>
    <property type="molecule type" value="Genomic_DNA"/>
</dbReference>
<organism evidence="1 2">
    <name type="scientific">Zostera marina</name>
    <name type="common">Eelgrass</name>
    <dbReference type="NCBI Taxonomy" id="29655"/>
    <lineage>
        <taxon>Eukaryota</taxon>
        <taxon>Viridiplantae</taxon>
        <taxon>Streptophyta</taxon>
        <taxon>Embryophyta</taxon>
        <taxon>Tracheophyta</taxon>
        <taxon>Spermatophyta</taxon>
        <taxon>Magnoliopsida</taxon>
        <taxon>Liliopsida</taxon>
        <taxon>Zosteraceae</taxon>
        <taxon>Zostera</taxon>
    </lineage>
</organism>
<gene>
    <name evidence="1" type="ORF">ZOSMA_143G00030</name>
</gene>
<keyword evidence="2" id="KW-1185">Reference proteome</keyword>
<protein>
    <submittedName>
        <fullName evidence="1">Uncharacterized protein</fullName>
    </submittedName>
</protein>
<accession>A0A0K9PXF9</accession>